<dbReference type="STRING" id="115862.BBG46_10305"/>
<evidence type="ECO:0000256" key="2">
    <source>
        <dbReference type="ARBA" id="ARBA00022649"/>
    </source>
</evidence>
<protein>
    <submittedName>
        <fullName evidence="8">Conserved protein of uncharacterized function, possible antitoxin ParD1</fullName>
    </submittedName>
</protein>
<evidence type="ECO:0000313" key="9">
    <source>
        <dbReference type="EMBL" id="COV42081.1"/>
    </source>
</evidence>
<comment type="similarity">
    <text evidence="1">Belongs to the ParD antitoxin family.</text>
</comment>
<reference evidence="8" key="1">
    <citation type="submission" date="2015-03" db="EMBL/GenBank/DDBJ databases">
        <authorList>
            <person name="Murphy D."/>
        </authorList>
    </citation>
    <scope>NUCLEOTIDE SEQUENCE [LARGE SCALE GENOMIC DNA]</scope>
    <source>
        <strain evidence="8">K00500041</strain>
    </source>
</reference>
<dbReference type="InterPro" id="IPR022789">
    <property type="entry name" value="ParD"/>
</dbReference>
<keyword evidence="2" id="KW-1277">Toxin-antitoxin system</keyword>
<dbReference type="PANTHER" id="PTHR36582">
    <property type="entry name" value="ANTITOXIN PARD"/>
    <property type="match status" value="1"/>
</dbReference>
<dbReference type="EMBL" id="CFOH01000097">
    <property type="protein sequence ID" value="CFE47863.1"/>
    <property type="molecule type" value="Genomic_DNA"/>
</dbReference>
<dbReference type="Pfam" id="PF03693">
    <property type="entry name" value="ParD_antitoxin"/>
    <property type="match status" value="1"/>
</dbReference>
<reference evidence="10 11" key="2">
    <citation type="submission" date="2015-03" db="EMBL/GenBank/DDBJ databases">
        <authorList>
            <consortium name="Pathogen Informatics"/>
        </authorList>
    </citation>
    <scope>NUCLEOTIDE SEQUENCE [LARGE SCALE GENOMIC DNA]</scope>
    <source>
        <strain evidence="6 13">C09601061</strain>
        <strain evidence="7 12">G09801536</strain>
        <strain evidence="4 15">G09901357</strain>
        <strain evidence="5 14">H09601792</strain>
        <strain evidence="10">K00500041</strain>
        <strain evidence="9 11">M09401471</strain>
    </source>
</reference>
<evidence type="ECO:0000313" key="5">
    <source>
        <dbReference type="EMBL" id="CFE47863.1"/>
    </source>
</evidence>
<dbReference type="EMBL" id="CGCX01000316">
    <property type="protein sequence ID" value="CFR72698.1"/>
    <property type="molecule type" value="Genomic_DNA"/>
</dbReference>
<dbReference type="EMBL" id="CSAE01000017">
    <property type="protein sequence ID" value="COV01753.1"/>
    <property type="molecule type" value="Genomic_DNA"/>
</dbReference>
<dbReference type="Proteomes" id="UP000048289">
    <property type="component" value="Unassembled WGS sequence"/>
</dbReference>
<evidence type="ECO:0000313" key="13">
    <source>
        <dbReference type="Proteomes" id="UP000046680"/>
    </source>
</evidence>
<dbReference type="InterPro" id="IPR010985">
    <property type="entry name" value="Ribbon_hlx_hlx"/>
</dbReference>
<dbReference type="SUPFAM" id="SSF47598">
    <property type="entry name" value="Ribbon-helix-helix"/>
    <property type="match status" value="1"/>
</dbReference>
<dbReference type="InterPro" id="IPR038296">
    <property type="entry name" value="ParD_sf"/>
</dbReference>
<evidence type="ECO:0000313" key="10">
    <source>
        <dbReference type="Proteomes" id="UP000038802"/>
    </source>
</evidence>
<evidence type="ECO:0000313" key="6">
    <source>
        <dbReference type="EMBL" id="CFR72698.1"/>
    </source>
</evidence>
<evidence type="ECO:0000313" key="12">
    <source>
        <dbReference type="Proteomes" id="UP000045842"/>
    </source>
</evidence>
<evidence type="ECO:0000256" key="1">
    <source>
        <dbReference type="ARBA" id="ARBA00008580"/>
    </source>
</evidence>
<dbReference type="Proteomes" id="UP000045842">
    <property type="component" value="Unassembled WGS sequence"/>
</dbReference>
<organism evidence="8 10">
    <name type="scientific">Mycobacterium tuberculosis</name>
    <dbReference type="NCBI Taxonomy" id="1773"/>
    <lineage>
        <taxon>Bacteria</taxon>
        <taxon>Bacillati</taxon>
        <taxon>Actinomycetota</taxon>
        <taxon>Actinomycetes</taxon>
        <taxon>Mycobacteriales</taxon>
        <taxon>Mycobacteriaceae</taxon>
        <taxon>Mycobacterium</taxon>
        <taxon>Mycobacterium tuberculosis complex</taxon>
    </lineage>
</organism>
<dbReference type="Proteomes" id="UP000046680">
    <property type="component" value="Unassembled WGS sequence"/>
</dbReference>
<accession>A0A0T7LQ07</accession>
<dbReference type="AlphaFoldDB" id="A0A0T7LQ07"/>
<proteinExistence type="inferred from homology"/>
<feature type="region of interest" description="Disordered" evidence="3">
    <location>
        <begin position="70"/>
        <end position="99"/>
    </location>
</feature>
<dbReference type="EMBL" id="CFOE01000019">
    <property type="protein sequence ID" value="CFE35437.1"/>
    <property type="molecule type" value="Genomic_DNA"/>
</dbReference>
<dbReference type="EMBL" id="CSAJ01000011">
    <property type="protein sequence ID" value="COV42081.1"/>
    <property type="molecule type" value="Genomic_DNA"/>
</dbReference>
<dbReference type="EMBL" id="CSAD01000015">
    <property type="protein sequence ID" value="COU72743.1"/>
    <property type="molecule type" value="Genomic_DNA"/>
</dbReference>
<evidence type="ECO:0000313" key="4">
    <source>
        <dbReference type="EMBL" id="CFE35437.1"/>
    </source>
</evidence>
<dbReference type="Proteomes" id="UP000038802">
    <property type="component" value="Unassembled WGS sequence"/>
</dbReference>
<gene>
    <name evidence="8" type="primary">parD1</name>
    <name evidence="6" type="ORF">ERS007657_01123</name>
    <name evidence="7" type="ORF">ERS007679_00243</name>
    <name evidence="4" type="ORF">ERS007681_00297</name>
    <name evidence="5" type="ORF">ERS007688_00894</name>
    <name evidence="8" type="ORF">ERS007703_00294</name>
    <name evidence="9" type="ORF">ERS007720_00180</name>
</gene>
<dbReference type="NCBIfam" id="TIGR02606">
    <property type="entry name" value="antidote_CC2985"/>
    <property type="match status" value="1"/>
</dbReference>
<evidence type="ECO:0000313" key="11">
    <source>
        <dbReference type="Proteomes" id="UP000044938"/>
    </source>
</evidence>
<evidence type="ECO:0000256" key="3">
    <source>
        <dbReference type="SAM" id="MobiDB-lite"/>
    </source>
</evidence>
<evidence type="ECO:0000313" key="7">
    <source>
        <dbReference type="EMBL" id="COU72743.1"/>
    </source>
</evidence>
<sequence length="99" mass="11023">MSQGLTPTTNNWYCAFVGKNTSFVLDEHYSAFIDGEIAAGRYRSASEVIRSALRLLEDRETQLRALREALEAGERSGSSTPFDFDGFLGRKRADASRGR</sequence>
<evidence type="ECO:0000313" key="15">
    <source>
        <dbReference type="Proteomes" id="UP000048289"/>
    </source>
</evidence>
<evidence type="ECO:0000313" key="8">
    <source>
        <dbReference type="EMBL" id="COV01753.1"/>
    </source>
</evidence>
<dbReference type="Gene3D" id="6.10.10.120">
    <property type="entry name" value="Antitoxin ParD1-like"/>
    <property type="match status" value="1"/>
</dbReference>
<dbReference type="PANTHER" id="PTHR36582:SF2">
    <property type="entry name" value="ANTITOXIN PARD"/>
    <property type="match status" value="1"/>
</dbReference>
<evidence type="ECO:0000313" key="14">
    <source>
        <dbReference type="Proteomes" id="UP000046947"/>
    </source>
</evidence>
<dbReference type="Proteomes" id="UP000044938">
    <property type="component" value="Unassembled WGS sequence"/>
</dbReference>
<dbReference type="CDD" id="cd22231">
    <property type="entry name" value="RHH_NikR_HicB-like"/>
    <property type="match status" value="1"/>
</dbReference>
<dbReference type="GO" id="GO:0006355">
    <property type="term" value="P:regulation of DNA-templated transcription"/>
    <property type="evidence" value="ECO:0007669"/>
    <property type="project" value="InterPro"/>
</dbReference>
<name>A0A0T7LQ07_MYCTX</name>
<dbReference type="Proteomes" id="UP000046947">
    <property type="component" value="Unassembled WGS sequence"/>
</dbReference>